<dbReference type="GO" id="GO:0016740">
    <property type="term" value="F:transferase activity"/>
    <property type="evidence" value="ECO:0007669"/>
    <property type="project" value="UniProtKB-KW"/>
</dbReference>
<name>H5X2Z6_9PSEU</name>
<dbReference type="PANTHER" id="PTHR48228:SF5">
    <property type="entry name" value="ALPHA-METHYLACYL-COA RACEMASE"/>
    <property type="match status" value="1"/>
</dbReference>
<proteinExistence type="inferred from homology"/>
<sequence>MAGPLTGIRVVELAGIGPGPHAAMILADLGADVVRVERPGGEDGGAMLRGRRSVAADLKTPEGHALALRLAEKADVLLEGFRPGVAERLGLGPADCHAVNPRLIYGRMTGWGQHGPLSQRAGHDINYISLTGVLHAIGRRDERPVPPLNLVGDFGGGSMFLLVGVLSALWERQRSGQGQVVDAAMVDGASVLAQMMWSMRGQGTWTDERGGNLLDGGAPFYDTYECADGRYVAVGAIEPQFYAQLLAGLGLDPADLPGQLEQDRWPQLRSRLAEAFGAQPREHWEQVFAATDACVTPVLTFAEAADHPNLAARGTIVELDGVAQPAPAPRFSRTAAATPTPPPGEQSGDMPDDWLS</sequence>
<feature type="compositionally biased region" description="Low complexity" evidence="5">
    <location>
        <begin position="329"/>
        <end position="338"/>
    </location>
</feature>
<protein>
    <recommendedName>
        <fullName evidence="4">Alpha-methylacyl-CoA racemase</fullName>
        <ecNumber evidence="3">5.1.99.4</ecNumber>
    </recommendedName>
</protein>
<evidence type="ECO:0000256" key="1">
    <source>
        <dbReference type="ARBA" id="ARBA00008383"/>
    </source>
</evidence>
<dbReference type="eggNOG" id="COG1804">
    <property type="taxonomic scope" value="Bacteria"/>
</dbReference>
<dbReference type="InterPro" id="IPR003673">
    <property type="entry name" value="CoA-Trfase_fam_III"/>
</dbReference>
<evidence type="ECO:0000256" key="5">
    <source>
        <dbReference type="SAM" id="MobiDB-lite"/>
    </source>
</evidence>
<dbReference type="Gene3D" id="3.40.50.10540">
    <property type="entry name" value="Crotonobetainyl-coa:carnitine coa-transferase, domain 1"/>
    <property type="match status" value="1"/>
</dbReference>
<dbReference type="EMBL" id="CM001439">
    <property type="protein sequence ID" value="EHR52140.1"/>
    <property type="molecule type" value="Genomic_DNA"/>
</dbReference>
<dbReference type="InterPro" id="IPR050509">
    <property type="entry name" value="CoA-transferase_III"/>
</dbReference>
<dbReference type="GO" id="GO:0008111">
    <property type="term" value="F:alpha-methylacyl-CoA racemase activity"/>
    <property type="evidence" value="ECO:0007669"/>
    <property type="project" value="UniProtKB-EC"/>
</dbReference>
<accession>H5X2Z6</accession>
<dbReference type="RefSeq" id="WP_009155518.1">
    <property type="nucleotide sequence ID" value="NZ_CM001439.1"/>
</dbReference>
<dbReference type="STRING" id="882083.SacmaDRAFT_3941"/>
<dbReference type="EC" id="5.1.99.4" evidence="3"/>
<dbReference type="SUPFAM" id="SSF89796">
    <property type="entry name" value="CoA-transferase family III (CaiB/BaiF)"/>
    <property type="match status" value="1"/>
</dbReference>
<comment type="similarity">
    <text evidence="1">Belongs to the CoA-transferase III family.</text>
</comment>
<gene>
    <name evidence="6" type="ORF">SacmaDRAFT_3941</name>
</gene>
<reference evidence="6 7" key="1">
    <citation type="journal article" date="2012" name="Stand. Genomic Sci.">
        <title>Genome sequence of the ocean sediment bacterium Saccharomonospora marina type strain (XMU15(T)).</title>
        <authorList>
            <person name="Klenk H.P."/>
            <person name="Lu M."/>
            <person name="Lucas S."/>
            <person name="Lapidus A."/>
            <person name="Copeland A."/>
            <person name="Pitluck S."/>
            <person name="Goodwin L.A."/>
            <person name="Han C."/>
            <person name="Tapia R."/>
            <person name="Brambilla E.M."/>
            <person name="Potter G."/>
            <person name="Land M."/>
            <person name="Ivanova N."/>
            <person name="Rohde M."/>
            <person name="Goker M."/>
            <person name="Detter J.C."/>
            <person name="Li W.J."/>
            <person name="Kyrpides N.C."/>
            <person name="Woyke T."/>
        </authorList>
    </citation>
    <scope>NUCLEOTIDE SEQUENCE [LARGE SCALE GENOMIC DNA]</scope>
    <source>
        <strain evidence="6 7">XMU15</strain>
    </source>
</reference>
<dbReference type="HOGENOM" id="CLU_033975_5_0_11"/>
<feature type="region of interest" description="Disordered" evidence="5">
    <location>
        <begin position="323"/>
        <end position="356"/>
    </location>
</feature>
<evidence type="ECO:0000256" key="3">
    <source>
        <dbReference type="ARBA" id="ARBA00066407"/>
    </source>
</evidence>
<keyword evidence="6" id="KW-0808">Transferase</keyword>
<evidence type="ECO:0000256" key="2">
    <source>
        <dbReference type="ARBA" id="ARBA00023235"/>
    </source>
</evidence>
<organism evidence="6 7">
    <name type="scientific">Saccharomonospora marina XMU15</name>
    <dbReference type="NCBI Taxonomy" id="882083"/>
    <lineage>
        <taxon>Bacteria</taxon>
        <taxon>Bacillati</taxon>
        <taxon>Actinomycetota</taxon>
        <taxon>Actinomycetes</taxon>
        <taxon>Pseudonocardiales</taxon>
        <taxon>Pseudonocardiaceae</taxon>
        <taxon>Saccharomonospora</taxon>
    </lineage>
</organism>
<keyword evidence="2" id="KW-0413">Isomerase</keyword>
<dbReference type="OrthoDB" id="9797653at2"/>
<dbReference type="InterPro" id="IPR023606">
    <property type="entry name" value="CoA-Trfase_III_dom_1_sf"/>
</dbReference>
<evidence type="ECO:0000313" key="7">
    <source>
        <dbReference type="Proteomes" id="UP000004926"/>
    </source>
</evidence>
<dbReference type="Proteomes" id="UP000004926">
    <property type="component" value="Chromosome"/>
</dbReference>
<dbReference type="FunFam" id="3.30.1540.10:FF:000004">
    <property type="entry name" value="Probable alpha-methylacyl-CoA racemase mcr"/>
    <property type="match status" value="1"/>
</dbReference>
<dbReference type="PANTHER" id="PTHR48228">
    <property type="entry name" value="SUCCINYL-COA--D-CITRAMALATE COA-TRANSFERASE"/>
    <property type="match status" value="1"/>
</dbReference>
<dbReference type="FunFam" id="3.40.50.10540:FF:000004">
    <property type="entry name" value="Probable alpha-methylacyl-CoA racemase mcr"/>
    <property type="match status" value="1"/>
</dbReference>
<dbReference type="InterPro" id="IPR044855">
    <property type="entry name" value="CoA-Trfase_III_dom3_sf"/>
</dbReference>
<evidence type="ECO:0000256" key="4">
    <source>
        <dbReference type="ARBA" id="ARBA00074506"/>
    </source>
</evidence>
<dbReference type="Gene3D" id="3.30.1540.10">
    <property type="entry name" value="formyl-coa transferase, domain 3"/>
    <property type="match status" value="1"/>
</dbReference>
<dbReference type="AlphaFoldDB" id="H5X2Z6"/>
<dbReference type="Pfam" id="PF02515">
    <property type="entry name" value="CoA_transf_3"/>
    <property type="match status" value="1"/>
</dbReference>
<keyword evidence="7" id="KW-1185">Reference proteome</keyword>
<evidence type="ECO:0000313" key="6">
    <source>
        <dbReference type="EMBL" id="EHR52140.1"/>
    </source>
</evidence>